<sequence length="156" mass="17640">MSDARWIEILDDVNWAVEHFSRAVEIDRAGGFEGEHLDAYKARMALMQAMQAGHTSLEAALERILEMLGEEKPTGASYHADLIRRVSRPIPNDRPAILDADLAAAVDETHRFRHVARKNYNSFRVQDARSAIRAAERIRDRFPEAIRAFRGTIDGA</sequence>
<evidence type="ECO:0000259" key="1">
    <source>
        <dbReference type="Pfam" id="PF20797"/>
    </source>
</evidence>
<accession>A0A564FW14</accession>
<gene>
    <name evidence="2" type="ORF">IFDJLNFL_3621</name>
    <name evidence="3" type="ORF">MTDSW087_02029</name>
</gene>
<dbReference type="RefSeq" id="WP_144763360.1">
    <property type="nucleotide sequence ID" value="NZ_BPQI01000118.1"/>
</dbReference>
<organism evidence="3 4">
    <name type="scientific">Methylobacterium dankookense</name>
    <dbReference type="NCBI Taxonomy" id="560405"/>
    <lineage>
        <taxon>Bacteria</taxon>
        <taxon>Pseudomonadati</taxon>
        <taxon>Pseudomonadota</taxon>
        <taxon>Alphaproteobacteria</taxon>
        <taxon>Hyphomicrobiales</taxon>
        <taxon>Methylobacteriaceae</taxon>
        <taxon>Methylobacterium</taxon>
    </lineage>
</organism>
<dbReference type="OrthoDB" id="7915912at2"/>
<reference evidence="3 4" key="1">
    <citation type="submission" date="2019-06" db="EMBL/GenBank/DDBJ databases">
        <authorList>
            <person name="Rodrigo-Torres L."/>
            <person name="Arahal R. D."/>
            <person name="Lucena T."/>
        </authorList>
    </citation>
    <scope>NUCLEOTIDE SEQUENCE [LARGE SCALE GENOMIC DNA]</scope>
    <source>
        <strain evidence="3 4">SW08-7</strain>
    </source>
</reference>
<evidence type="ECO:0000313" key="4">
    <source>
        <dbReference type="Proteomes" id="UP000401717"/>
    </source>
</evidence>
<dbReference type="Proteomes" id="UP000401717">
    <property type="component" value="Unassembled WGS sequence"/>
</dbReference>
<keyword evidence="5" id="KW-1185">Reference proteome</keyword>
<dbReference type="EMBL" id="BPQI01000118">
    <property type="protein sequence ID" value="GJD57709.1"/>
    <property type="molecule type" value="Genomic_DNA"/>
</dbReference>
<feature type="domain" description="HepT-like" evidence="1">
    <location>
        <begin position="45"/>
        <end position="151"/>
    </location>
</feature>
<name>A0A564FW14_9HYPH</name>
<reference evidence="2" key="3">
    <citation type="submission" date="2021-08" db="EMBL/GenBank/DDBJ databases">
        <authorList>
            <person name="Tani A."/>
            <person name="Ola A."/>
            <person name="Ogura Y."/>
            <person name="Katsura K."/>
            <person name="Hayashi T."/>
        </authorList>
    </citation>
    <scope>NUCLEOTIDE SEQUENCE</scope>
    <source>
        <strain evidence="2">DSM 22415</strain>
    </source>
</reference>
<proteinExistence type="predicted"/>
<protein>
    <recommendedName>
        <fullName evidence="1">HepT-like domain-containing protein</fullName>
    </recommendedName>
</protein>
<dbReference type="Proteomes" id="UP001055303">
    <property type="component" value="Unassembled WGS sequence"/>
</dbReference>
<evidence type="ECO:0000313" key="3">
    <source>
        <dbReference type="EMBL" id="VUF12339.1"/>
    </source>
</evidence>
<evidence type="ECO:0000313" key="5">
    <source>
        <dbReference type="Proteomes" id="UP001055303"/>
    </source>
</evidence>
<dbReference type="InterPro" id="IPR048769">
    <property type="entry name" value="HepT-like_dom"/>
</dbReference>
<reference evidence="2" key="2">
    <citation type="journal article" date="2021" name="Front. Microbiol.">
        <title>Comprehensive Comparative Genomics and Phenotyping of Methylobacterium Species.</title>
        <authorList>
            <person name="Alessa O."/>
            <person name="Ogura Y."/>
            <person name="Fujitani Y."/>
            <person name="Takami H."/>
            <person name="Hayashi T."/>
            <person name="Sahin N."/>
            <person name="Tani A."/>
        </authorList>
    </citation>
    <scope>NUCLEOTIDE SEQUENCE</scope>
    <source>
        <strain evidence="2">DSM 22415</strain>
    </source>
</reference>
<evidence type="ECO:0000313" key="2">
    <source>
        <dbReference type="EMBL" id="GJD57709.1"/>
    </source>
</evidence>
<dbReference type="AlphaFoldDB" id="A0A564FW14"/>
<dbReference type="EMBL" id="CABFVH010000009">
    <property type="protein sequence ID" value="VUF12339.1"/>
    <property type="molecule type" value="Genomic_DNA"/>
</dbReference>
<dbReference type="Pfam" id="PF20797">
    <property type="entry name" value="HepT-like_2"/>
    <property type="match status" value="1"/>
</dbReference>